<organism evidence="11 12">
    <name type="scientific">Paenibacillus contaminans</name>
    <dbReference type="NCBI Taxonomy" id="450362"/>
    <lineage>
        <taxon>Bacteria</taxon>
        <taxon>Bacillati</taxon>
        <taxon>Bacillota</taxon>
        <taxon>Bacilli</taxon>
        <taxon>Bacillales</taxon>
        <taxon>Paenibacillaceae</taxon>
        <taxon>Paenibacillus</taxon>
    </lineage>
</organism>
<comment type="subcellular location">
    <subcellularLocation>
        <location evidence="1">Cell membrane</location>
        <topology evidence="1">Multi-pass membrane protein</topology>
    </subcellularLocation>
</comment>
<evidence type="ECO:0000256" key="4">
    <source>
        <dbReference type="ARBA" id="ARBA00022741"/>
    </source>
</evidence>
<proteinExistence type="inferred from homology"/>
<feature type="transmembrane region" description="Helical" evidence="8">
    <location>
        <begin position="66"/>
        <end position="88"/>
    </location>
</feature>
<comment type="similarity">
    <text evidence="2">Belongs to the ABC transporter superfamily.</text>
</comment>
<accession>A0A329M855</accession>
<dbReference type="Gene3D" id="3.40.50.300">
    <property type="entry name" value="P-loop containing nucleotide triphosphate hydrolases"/>
    <property type="match status" value="1"/>
</dbReference>
<comment type="caution">
    <text evidence="11">The sequence shown here is derived from an EMBL/GenBank/DDBJ whole genome shotgun (WGS) entry which is preliminary data.</text>
</comment>
<feature type="domain" description="ABC transmembrane type-1" evidence="10">
    <location>
        <begin position="29"/>
        <end position="310"/>
    </location>
</feature>
<dbReference type="Pfam" id="PF00005">
    <property type="entry name" value="ABC_tran"/>
    <property type="match status" value="1"/>
</dbReference>
<dbReference type="SUPFAM" id="SSF90123">
    <property type="entry name" value="ABC transporter transmembrane region"/>
    <property type="match status" value="1"/>
</dbReference>
<keyword evidence="12" id="KW-1185">Reference proteome</keyword>
<evidence type="ECO:0000313" key="11">
    <source>
        <dbReference type="EMBL" id="RAV16091.1"/>
    </source>
</evidence>
<evidence type="ECO:0000256" key="2">
    <source>
        <dbReference type="ARBA" id="ARBA00005417"/>
    </source>
</evidence>
<dbReference type="CDD" id="cd07346">
    <property type="entry name" value="ABC_6TM_exporters"/>
    <property type="match status" value="1"/>
</dbReference>
<dbReference type="GO" id="GO:0005886">
    <property type="term" value="C:plasma membrane"/>
    <property type="evidence" value="ECO:0007669"/>
    <property type="project" value="UniProtKB-SubCell"/>
</dbReference>
<dbReference type="InterPro" id="IPR003439">
    <property type="entry name" value="ABC_transporter-like_ATP-bd"/>
</dbReference>
<reference evidence="11 12" key="1">
    <citation type="journal article" date="2009" name="Int. J. Syst. Evol. Microbiol.">
        <title>Paenibacillus contaminans sp. nov., isolated from a contaminated laboratory plate.</title>
        <authorList>
            <person name="Chou J.H."/>
            <person name="Lee J.H."/>
            <person name="Lin M.C."/>
            <person name="Chang P.S."/>
            <person name="Arun A.B."/>
            <person name="Young C.C."/>
            <person name="Chen W.M."/>
        </authorList>
    </citation>
    <scope>NUCLEOTIDE SEQUENCE [LARGE SCALE GENOMIC DNA]</scope>
    <source>
        <strain evidence="11 12">CKOBP-6</strain>
    </source>
</reference>
<evidence type="ECO:0000313" key="12">
    <source>
        <dbReference type="Proteomes" id="UP000250369"/>
    </source>
</evidence>
<feature type="transmembrane region" description="Helical" evidence="8">
    <location>
        <begin position="26"/>
        <end position="50"/>
    </location>
</feature>
<dbReference type="RefSeq" id="WP_113034597.1">
    <property type="nucleotide sequence ID" value="NZ_QMFB01000022.1"/>
</dbReference>
<keyword evidence="7 8" id="KW-0472">Membrane</keyword>
<evidence type="ECO:0000256" key="8">
    <source>
        <dbReference type="SAM" id="Phobius"/>
    </source>
</evidence>
<feature type="transmembrane region" description="Helical" evidence="8">
    <location>
        <begin position="141"/>
        <end position="161"/>
    </location>
</feature>
<dbReference type="GO" id="GO:0005524">
    <property type="term" value="F:ATP binding"/>
    <property type="evidence" value="ECO:0007669"/>
    <property type="project" value="UniProtKB-KW"/>
</dbReference>
<dbReference type="PROSITE" id="PS50929">
    <property type="entry name" value="ABC_TM1F"/>
    <property type="match status" value="1"/>
</dbReference>
<name>A0A329M855_9BACL</name>
<dbReference type="PANTHER" id="PTHR43394:SF1">
    <property type="entry name" value="ATP-BINDING CASSETTE SUB-FAMILY B MEMBER 10, MITOCHONDRIAL"/>
    <property type="match status" value="1"/>
</dbReference>
<dbReference type="InterPro" id="IPR003593">
    <property type="entry name" value="AAA+_ATPase"/>
</dbReference>
<keyword evidence="6 8" id="KW-1133">Transmembrane helix</keyword>
<evidence type="ECO:0000256" key="6">
    <source>
        <dbReference type="ARBA" id="ARBA00022989"/>
    </source>
</evidence>
<keyword evidence="3 8" id="KW-0812">Transmembrane</keyword>
<dbReference type="OrthoDB" id="9770415at2"/>
<dbReference type="PROSITE" id="PS00211">
    <property type="entry name" value="ABC_TRANSPORTER_1"/>
    <property type="match status" value="1"/>
</dbReference>
<keyword evidence="5 11" id="KW-0067">ATP-binding</keyword>
<evidence type="ECO:0000259" key="9">
    <source>
        <dbReference type="PROSITE" id="PS50893"/>
    </source>
</evidence>
<dbReference type="EMBL" id="QMFB01000022">
    <property type="protein sequence ID" value="RAV16091.1"/>
    <property type="molecule type" value="Genomic_DNA"/>
</dbReference>
<dbReference type="PROSITE" id="PS50893">
    <property type="entry name" value="ABC_TRANSPORTER_2"/>
    <property type="match status" value="1"/>
</dbReference>
<dbReference type="Proteomes" id="UP000250369">
    <property type="component" value="Unassembled WGS sequence"/>
</dbReference>
<evidence type="ECO:0000256" key="7">
    <source>
        <dbReference type="ARBA" id="ARBA00023136"/>
    </source>
</evidence>
<dbReference type="AlphaFoldDB" id="A0A329M855"/>
<dbReference type="InterPro" id="IPR036640">
    <property type="entry name" value="ABC1_TM_sf"/>
</dbReference>
<evidence type="ECO:0000256" key="1">
    <source>
        <dbReference type="ARBA" id="ARBA00004651"/>
    </source>
</evidence>
<feature type="transmembrane region" description="Helical" evidence="8">
    <location>
        <begin position="167"/>
        <end position="189"/>
    </location>
</feature>
<dbReference type="SUPFAM" id="SSF52540">
    <property type="entry name" value="P-loop containing nucleoside triphosphate hydrolases"/>
    <property type="match status" value="1"/>
</dbReference>
<protein>
    <submittedName>
        <fullName evidence="11">ABC transporter ATP-binding protein</fullName>
    </submittedName>
</protein>
<dbReference type="InterPro" id="IPR017871">
    <property type="entry name" value="ABC_transporter-like_CS"/>
</dbReference>
<sequence length="596" mass="65769">MKAILRLYESYRPLFRLLPYVKRHGWMYAALFLILFLDIGSSLFFAWLIMHVTDAAVAADMGRLKLLLAVGAVFVAVSGLTIFANSYLQAMTVNKVRKMLSNDVYRHLLKQPVRFYSERHSGDLLSRLTNDLQAMENAMGYSLLALIQMPLMAGMALVYLFTLNWQLALLCLLLGPLALGAGSLMGNWLRRNGRTVQNELGRLTGFVADTIAGQLIVRTFALGRQFAERYERDTERLYKLEQKEAKAFSFYRAGSSSFGTALFLFSLGVGSIFIAQGKLTVGTLMGFVMLLRQLVSPLSGLSGVWNAMQRSLAASERIFELLDAKPETGELPQRTRQKPLLEGIRFERVSFRYGESADSAQVLDNCSFDVPAGQTVALVGPSGAGKTTLFHLLLGFYTPESGYVAMDGCDVKTIGRSELTARLGYVPQDTYLFSGSIRDNLLYAKPEAAETELIAAAKHANAHDFIMSLPEGYDTEVGERGGKLSGGQRQRLAIARALLWDAPVLLLDEATSALDGESEQLVQEALARLAAGRTTLMIAHRLSTILNADRIVVLESGRVVDQGRHAELLARCPLYARLYEHQFRSEPLPEKAAAAV</sequence>
<dbReference type="FunFam" id="3.40.50.300:FF:000218">
    <property type="entry name" value="Multidrug ABC transporter ATP-binding protein"/>
    <property type="match status" value="1"/>
</dbReference>
<dbReference type="Pfam" id="PF00664">
    <property type="entry name" value="ABC_membrane"/>
    <property type="match status" value="1"/>
</dbReference>
<dbReference type="InterPro" id="IPR027417">
    <property type="entry name" value="P-loop_NTPase"/>
</dbReference>
<feature type="domain" description="ABC transporter" evidence="9">
    <location>
        <begin position="344"/>
        <end position="581"/>
    </location>
</feature>
<evidence type="ECO:0000256" key="5">
    <source>
        <dbReference type="ARBA" id="ARBA00022840"/>
    </source>
</evidence>
<feature type="transmembrane region" description="Helical" evidence="8">
    <location>
        <begin position="250"/>
        <end position="275"/>
    </location>
</feature>
<dbReference type="GO" id="GO:0016887">
    <property type="term" value="F:ATP hydrolysis activity"/>
    <property type="evidence" value="ECO:0007669"/>
    <property type="project" value="InterPro"/>
</dbReference>
<evidence type="ECO:0000256" key="3">
    <source>
        <dbReference type="ARBA" id="ARBA00022692"/>
    </source>
</evidence>
<gene>
    <name evidence="11" type="ORF">DQG23_29300</name>
</gene>
<dbReference type="Gene3D" id="1.20.1560.10">
    <property type="entry name" value="ABC transporter type 1, transmembrane domain"/>
    <property type="match status" value="1"/>
</dbReference>
<dbReference type="InterPro" id="IPR039421">
    <property type="entry name" value="Type_1_exporter"/>
</dbReference>
<dbReference type="PANTHER" id="PTHR43394">
    <property type="entry name" value="ATP-DEPENDENT PERMEASE MDL1, MITOCHONDRIAL"/>
    <property type="match status" value="1"/>
</dbReference>
<dbReference type="InterPro" id="IPR011527">
    <property type="entry name" value="ABC1_TM_dom"/>
</dbReference>
<evidence type="ECO:0000259" key="10">
    <source>
        <dbReference type="PROSITE" id="PS50929"/>
    </source>
</evidence>
<dbReference type="SMART" id="SM00382">
    <property type="entry name" value="AAA"/>
    <property type="match status" value="1"/>
</dbReference>
<dbReference type="GO" id="GO:0015421">
    <property type="term" value="F:ABC-type oligopeptide transporter activity"/>
    <property type="evidence" value="ECO:0007669"/>
    <property type="project" value="TreeGrafter"/>
</dbReference>
<keyword evidence="4" id="KW-0547">Nucleotide-binding</keyword>